<feature type="region of interest" description="Disordered" evidence="1">
    <location>
        <begin position="29"/>
        <end position="62"/>
    </location>
</feature>
<feature type="compositionally biased region" description="Gly residues" evidence="1">
    <location>
        <begin position="29"/>
        <end position="44"/>
    </location>
</feature>
<sequence length="62" mass="6034">MAQGIGGYAQTALLPVGLDAAGPRGFLKGGPGLGGEDRGVGPGIGAMNQQLSDCRHGGSRKG</sequence>
<proteinExistence type="predicted"/>
<comment type="caution">
    <text evidence="2">The sequence shown here is derived from an EMBL/GenBank/DDBJ whole genome shotgun (WGS) entry which is preliminary data.</text>
</comment>
<dbReference type="EMBL" id="VSSQ01041383">
    <property type="protein sequence ID" value="MPM94798.1"/>
    <property type="molecule type" value="Genomic_DNA"/>
</dbReference>
<reference evidence="2" key="1">
    <citation type="submission" date="2019-08" db="EMBL/GenBank/DDBJ databases">
        <authorList>
            <person name="Kucharzyk K."/>
            <person name="Murdoch R.W."/>
            <person name="Higgins S."/>
            <person name="Loffler F."/>
        </authorList>
    </citation>
    <scope>NUCLEOTIDE SEQUENCE</scope>
</reference>
<evidence type="ECO:0000313" key="2">
    <source>
        <dbReference type="EMBL" id="MPM94798.1"/>
    </source>
</evidence>
<dbReference type="AlphaFoldDB" id="A0A645E098"/>
<accession>A0A645E098</accession>
<gene>
    <name evidence="2" type="ORF">SDC9_141946</name>
</gene>
<name>A0A645E098_9ZZZZ</name>
<protein>
    <submittedName>
        <fullName evidence="2">Uncharacterized protein</fullName>
    </submittedName>
</protein>
<organism evidence="2">
    <name type="scientific">bioreactor metagenome</name>
    <dbReference type="NCBI Taxonomy" id="1076179"/>
    <lineage>
        <taxon>unclassified sequences</taxon>
        <taxon>metagenomes</taxon>
        <taxon>ecological metagenomes</taxon>
    </lineage>
</organism>
<evidence type="ECO:0000256" key="1">
    <source>
        <dbReference type="SAM" id="MobiDB-lite"/>
    </source>
</evidence>